<dbReference type="OrthoDB" id="10267058at2759"/>
<gene>
    <name evidence="2" type="ORF">FisN_6Hh304</name>
</gene>
<dbReference type="AlphaFoldDB" id="A0A1Z5K736"/>
<evidence type="ECO:0000313" key="3">
    <source>
        <dbReference type="Proteomes" id="UP000198406"/>
    </source>
</evidence>
<keyword evidence="3" id="KW-1185">Reference proteome</keyword>
<dbReference type="InParanoid" id="A0A1Z5K736"/>
<dbReference type="Pfam" id="PF02545">
    <property type="entry name" value="Maf"/>
    <property type="match status" value="1"/>
</dbReference>
<dbReference type="Proteomes" id="UP000198406">
    <property type="component" value="Unassembled WGS sequence"/>
</dbReference>
<dbReference type="InterPro" id="IPR029001">
    <property type="entry name" value="ITPase-like_fam"/>
</dbReference>
<name>A0A1Z5K736_FISSO</name>
<dbReference type="PANTHER" id="PTHR43213:SF4">
    <property type="entry name" value="7-METHYL-GTP PYROPHOSPHATASE"/>
    <property type="match status" value="1"/>
</dbReference>
<protein>
    <submittedName>
        <fullName evidence="2">Septum formation protein</fullName>
    </submittedName>
</protein>
<dbReference type="EMBL" id="BDSP01000177">
    <property type="protein sequence ID" value="GAX22057.1"/>
    <property type="molecule type" value="Genomic_DNA"/>
</dbReference>
<dbReference type="SUPFAM" id="SSF52972">
    <property type="entry name" value="ITPase-like"/>
    <property type="match status" value="1"/>
</dbReference>
<dbReference type="InterPro" id="IPR003697">
    <property type="entry name" value="Maf-like"/>
</dbReference>
<dbReference type="PANTHER" id="PTHR43213">
    <property type="entry name" value="BIFUNCTIONAL DTTP/UTP PYROPHOSPHATASE/METHYLTRANSFERASE PROTEIN-RELATED"/>
    <property type="match status" value="1"/>
</dbReference>
<keyword evidence="1" id="KW-0378">Hydrolase</keyword>
<organism evidence="2 3">
    <name type="scientific">Fistulifera solaris</name>
    <name type="common">Oleaginous diatom</name>
    <dbReference type="NCBI Taxonomy" id="1519565"/>
    <lineage>
        <taxon>Eukaryota</taxon>
        <taxon>Sar</taxon>
        <taxon>Stramenopiles</taxon>
        <taxon>Ochrophyta</taxon>
        <taxon>Bacillariophyta</taxon>
        <taxon>Bacillariophyceae</taxon>
        <taxon>Bacillariophycidae</taxon>
        <taxon>Naviculales</taxon>
        <taxon>Naviculaceae</taxon>
        <taxon>Fistulifera</taxon>
    </lineage>
</organism>
<dbReference type="Gene3D" id="3.90.950.10">
    <property type="match status" value="1"/>
</dbReference>
<proteinExistence type="inferred from homology"/>
<reference evidence="2 3" key="1">
    <citation type="journal article" date="2015" name="Plant Cell">
        <title>Oil accumulation by the oleaginous diatom Fistulifera solaris as revealed by the genome and transcriptome.</title>
        <authorList>
            <person name="Tanaka T."/>
            <person name="Maeda Y."/>
            <person name="Veluchamy A."/>
            <person name="Tanaka M."/>
            <person name="Abida H."/>
            <person name="Marechal E."/>
            <person name="Bowler C."/>
            <person name="Muto M."/>
            <person name="Sunaga Y."/>
            <person name="Tanaka M."/>
            <person name="Yoshino T."/>
            <person name="Taniguchi T."/>
            <person name="Fukuda Y."/>
            <person name="Nemoto M."/>
            <person name="Matsumoto M."/>
            <person name="Wong P.S."/>
            <person name="Aburatani S."/>
            <person name="Fujibuchi W."/>
        </authorList>
    </citation>
    <scope>NUCLEOTIDE SEQUENCE [LARGE SCALE GENOMIC DNA]</scope>
    <source>
        <strain evidence="2 3">JPCC DA0580</strain>
    </source>
</reference>
<evidence type="ECO:0000256" key="1">
    <source>
        <dbReference type="ARBA" id="ARBA00022801"/>
    </source>
</evidence>
<sequence length="297" mass="33067">MDDRRWRTIVVWSSVNVHKQYWTANKFMARKKSLNLALCCYTLFAKRYSVECSFIKERTLCFPAHRQVHSFSMTAMEDPVAKMGLPGPLILGSGSFTRKLILKEMGINFQVIKRPIDEKSLGDRTSNPEDLVLTLAKAKMDHLVNEIIAGRCDDELPKHAASEWIVLTGDQVVVCDGSILEKPDSVQEAKEFVSKYALTPPSTVGSCVIKHIPSGIQVEGVDTATIYFKQALNADELVDRLLASDAPILGCAGGLMVEHPFVREYLDRIDGTEDSVLGLSKRLVLKLLDDLSAKLRS</sequence>
<evidence type="ECO:0000313" key="2">
    <source>
        <dbReference type="EMBL" id="GAX22057.1"/>
    </source>
</evidence>
<accession>A0A1Z5K736</accession>
<comment type="caution">
    <text evidence="2">The sequence shown here is derived from an EMBL/GenBank/DDBJ whole genome shotgun (WGS) entry which is preliminary data.</text>
</comment>
<dbReference type="HAMAP" id="MF_00528">
    <property type="entry name" value="Maf"/>
    <property type="match status" value="1"/>
</dbReference>
<dbReference type="GO" id="GO:0047429">
    <property type="term" value="F:nucleoside triphosphate diphosphatase activity"/>
    <property type="evidence" value="ECO:0007669"/>
    <property type="project" value="InterPro"/>
</dbReference>